<evidence type="ECO:0000313" key="3">
    <source>
        <dbReference type="Proteomes" id="UP000489600"/>
    </source>
</evidence>
<comment type="caution">
    <text evidence="2">The sequence shown here is derived from an EMBL/GenBank/DDBJ whole genome shotgun (WGS) entry which is preliminary data.</text>
</comment>
<name>A0A565CBD4_9BRAS</name>
<evidence type="ECO:0000313" key="2">
    <source>
        <dbReference type="EMBL" id="VVB10933.1"/>
    </source>
</evidence>
<dbReference type="AlphaFoldDB" id="A0A565CBD4"/>
<feature type="region of interest" description="Disordered" evidence="1">
    <location>
        <begin position="1"/>
        <end position="27"/>
    </location>
</feature>
<dbReference type="EMBL" id="CABITT030000007">
    <property type="protein sequence ID" value="VVB10933.1"/>
    <property type="molecule type" value="Genomic_DNA"/>
</dbReference>
<gene>
    <name evidence="2" type="ORF">ANE_LOCUS21377</name>
</gene>
<protein>
    <submittedName>
        <fullName evidence="2">Uncharacterized protein</fullName>
    </submittedName>
</protein>
<sequence>MHFTQTSLCERPVDGVSDTKGAHGISQMSKARAIYGGDSSIRPKGKKNKAIASTTRSASHALLHVTIATLVYFFLY</sequence>
<dbReference type="OrthoDB" id="1104396at2759"/>
<organism evidence="2 3">
    <name type="scientific">Arabis nemorensis</name>
    <dbReference type="NCBI Taxonomy" id="586526"/>
    <lineage>
        <taxon>Eukaryota</taxon>
        <taxon>Viridiplantae</taxon>
        <taxon>Streptophyta</taxon>
        <taxon>Embryophyta</taxon>
        <taxon>Tracheophyta</taxon>
        <taxon>Spermatophyta</taxon>
        <taxon>Magnoliopsida</taxon>
        <taxon>eudicotyledons</taxon>
        <taxon>Gunneridae</taxon>
        <taxon>Pentapetalae</taxon>
        <taxon>rosids</taxon>
        <taxon>malvids</taxon>
        <taxon>Brassicales</taxon>
        <taxon>Brassicaceae</taxon>
        <taxon>Arabideae</taxon>
        <taxon>Arabis</taxon>
    </lineage>
</organism>
<reference evidence="2" key="1">
    <citation type="submission" date="2019-07" db="EMBL/GenBank/DDBJ databases">
        <authorList>
            <person name="Dittberner H."/>
        </authorList>
    </citation>
    <scope>NUCLEOTIDE SEQUENCE [LARGE SCALE GENOMIC DNA]</scope>
</reference>
<dbReference type="Proteomes" id="UP000489600">
    <property type="component" value="Unassembled WGS sequence"/>
</dbReference>
<evidence type="ECO:0000256" key="1">
    <source>
        <dbReference type="SAM" id="MobiDB-lite"/>
    </source>
</evidence>
<keyword evidence="3" id="KW-1185">Reference proteome</keyword>
<proteinExistence type="predicted"/>
<accession>A0A565CBD4</accession>